<protein>
    <submittedName>
        <fullName evidence="2">Carboxymuconolactone decarboxylase family protein</fullName>
    </submittedName>
</protein>
<gene>
    <name evidence="2" type="ORF">AADG42_01620</name>
</gene>
<dbReference type="Proteomes" id="UP001442841">
    <property type="component" value="Chromosome"/>
</dbReference>
<feature type="domain" description="Carboxymuconolactone decarboxylase-like" evidence="1">
    <location>
        <begin position="54"/>
        <end position="136"/>
    </location>
</feature>
<dbReference type="InterPro" id="IPR003779">
    <property type="entry name" value="CMD-like"/>
</dbReference>
<dbReference type="Pfam" id="PF02627">
    <property type="entry name" value="CMD"/>
    <property type="match status" value="1"/>
</dbReference>
<evidence type="ECO:0000313" key="3">
    <source>
        <dbReference type="Proteomes" id="UP001442841"/>
    </source>
</evidence>
<evidence type="ECO:0000313" key="2">
    <source>
        <dbReference type="EMBL" id="XAN06058.1"/>
    </source>
</evidence>
<organism evidence="2 3">
    <name type="scientific">Ammonicoccus fulvus</name>
    <dbReference type="NCBI Taxonomy" id="3138240"/>
    <lineage>
        <taxon>Bacteria</taxon>
        <taxon>Bacillati</taxon>
        <taxon>Actinomycetota</taxon>
        <taxon>Actinomycetes</taxon>
        <taxon>Propionibacteriales</taxon>
        <taxon>Propionibacteriaceae</taxon>
        <taxon>Ammonicoccus</taxon>
    </lineage>
</organism>
<dbReference type="PANTHER" id="PTHR34846:SF11">
    <property type="entry name" value="4-CARBOXYMUCONOLACTONE DECARBOXYLASE FAMILY PROTEIN (AFU_ORTHOLOGUE AFUA_6G11590)"/>
    <property type="match status" value="1"/>
</dbReference>
<keyword evidence="3" id="KW-1185">Reference proteome</keyword>
<reference evidence="2 3" key="1">
    <citation type="submission" date="2024-04" db="EMBL/GenBank/DDBJ databases">
        <title>Isolation of an actinomycete strain from pig manure.</title>
        <authorList>
            <person name="Gong T."/>
            <person name="Yu Z."/>
            <person name="An M."/>
            <person name="Wei C."/>
            <person name="Yang W."/>
            <person name="Liu L."/>
        </authorList>
    </citation>
    <scope>NUCLEOTIDE SEQUENCE [LARGE SCALE GENOMIC DNA]</scope>
    <source>
        <strain evidence="2 3">ZF39</strain>
    </source>
</reference>
<evidence type="ECO:0000259" key="1">
    <source>
        <dbReference type="Pfam" id="PF02627"/>
    </source>
</evidence>
<name>A0ABZ3FJ57_9ACTN</name>
<dbReference type="SUPFAM" id="SSF69118">
    <property type="entry name" value="AhpD-like"/>
    <property type="match status" value="1"/>
</dbReference>
<dbReference type="Gene3D" id="1.20.1290.10">
    <property type="entry name" value="AhpD-like"/>
    <property type="match status" value="1"/>
</dbReference>
<dbReference type="RefSeq" id="WP_425307496.1">
    <property type="nucleotide sequence ID" value="NZ_CP154795.1"/>
</dbReference>
<accession>A0ABZ3FJ57</accession>
<sequence>MTDGTRLTGITPAEMSSEQRAVYDAIVTSPRGASSRLDADGSLPGPFNAMLLSPAVGMALQNLGSALRYESTLPDLVRELVILLVAGRADSAYEQYAHEPLAREAGADEETLAELRSGNLPTEVSDEVAAALGVADALLGWGLDDEAYAAAVASVGEAWLFEINAVVGYYQLLARQLGLFGVLAPEGER</sequence>
<dbReference type="PANTHER" id="PTHR34846">
    <property type="entry name" value="4-CARBOXYMUCONOLACTONE DECARBOXYLASE FAMILY PROTEIN (AFU_ORTHOLOGUE AFUA_6G11590)"/>
    <property type="match status" value="1"/>
</dbReference>
<proteinExistence type="predicted"/>
<dbReference type="InterPro" id="IPR029032">
    <property type="entry name" value="AhpD-like"/>
</dbReference>
<dbReference type="EMBL" id="CP154795">
    <property type="protein sequence ID" value="XAN06058.1"/>
    <property type="molecule type" value="Genomic_DNA"/>
</dbReference>